<sequence>MGAPWSSCAFASLLFCLLSAAITQRVKVLDEVTGYLGQEVTLPCTFVPTGNEIKVSQVTWMQEAAGRKQNVAVFHPDHEPSYPLETERGRLRFKTQTLEDATLIIGPLRMADEGTYFCEFATYPSGNEGGITNLVVLAKPTNTAEAQEVKASNLELPVAVCISNRGKPPARITWQSGLNGNATVSEVTNADGTVTVTSYYRMVPTKEANGQRITCIVEHKTQPQPEALPVVLSILYPPEVTIEGYDDNWYLSRNEAMLKCTAKGNPPPTEFIWSTANGPLPKTVEVQGDILLVRNVDASVNTTFRCQATNRVGQVSTDQPIYVRGEYRGESMVLSVCGAFG</sequence>
<evidence type="ECO:0000256" key="10">
    <source>
        <dbReference type="ARBA" id="ARBA00022989"/>
    </source>
</evidence>
<keyword evidence="4" id="KW-1003">Cell membrane</keyword>
<dbReference type="PANTHER" id="PTHR47387:SF1">
    <property type="entry name" value="NECTIN-2"/>
    <property type="match status" value="1"/>
</dbReference>
<dbReference type="PROSITE" id="PS50835">
    <property type="entry name" value="IG_LIKE"/>
    <property type="match status" value="3"/>
</dbReference>
<feature type="chain" id="PRO_5025425822" description="Nectin cell adhesion molecule 3" evidence="16">
    <location>
        <begin position="24"/>
        <end position="341"/>
    </location>
</feature>
<dbReference type="Pfam" id="PF08205">
    <property type="entry name" value="C2-set_2"/>
    <property type="match status" value="1"/>
</dbReference>
<feature type="domain" description="Ig-like" evidence="17">
    <location>
        <begin position="238"/>
        <end position="322"/>
    </location>
</feature>
<dbReference type="GeneTree" id="ENSGT00940000161167"/>
<reference evidence="18 19" key="1">
    <citation type="journal article" date="2019" name="Proc. Natl. Acad. Sci. U.S.A.">
        <title>Regulatory changes in pterin and carotenoid genes underlie balanced color polymorphisms in the wall lizard.</title>
        <authorList>
            <person name="Andrade P."/>
            <person name="Pinho C."/>
            <person name="Perez I de Lanuza G."/>
            <person name="Afonso S."/>
            <person name="Brejcha J."/>
            <person name="Rubin C.J."/>
            <person name="Wallerman O."/>
            <person name="Pereira P."/>
            <person name="Sabatino S.J."/>
            <person name="Bellati A."/>
            <person name="Pellitteri-Rosa D."/>
            <person name="Bosakova Z."/>
            <person name="Bunikis I."/>
            <person name="Carretero M.A."/>
            <person name="Feiner N."/>
            <person name="Marsik P."/>
            <person name="Pauperio F."/>
            <person name="Salvi D."/>
            <person name="Soler L."/>
            <person name="While G.M."/>
            <person name="Uller T."/>
            <person name="Font E."/>
            <person name="Andersson L."/>
            <person name="Carneiro M."/>
        </authorList>
    </citation>
    <scope>NUCLEOTIDE SEQUENCE</scope>
</reference>
<evidence type="ECO:0000256" key="13">
    <source>
        <dbReference type="ARBA" id="ARBA00023180"/>
    </source>
</evidence>
<dbReference type="Pfam" id="PF07686">
    <property type="entry name" value="V-set"/>
    <property type="match status" value="1"/>
</dbReference>
<reference evidence="18" key="3">
    <citation type="submission" date="2025-09" db="UniProtKB">
        <authorList>
            <consortium name="Ensembl"/>
        </authorList>
    </citation>
    <scope>IDENTIFICATION</scope>
</reference>
<evidence type="ECO:0000313" key="19">
    <source>
        <dbReference type="Proteomes" id="UP000472272"/>
    </source>
</evidence>
<keyword evidence="11" id="KW-0472">Membrane</keyword>
<dbReference type="GO" id="GO:0005886">
    <property type="term" value="C:plasma membrane"/>
    <property type="evidence" value="ECO:0007669"/>
    <property type="project" value="UniProtKB-SubCell"/>
</dbReference>
<keyword evidence="7" id="KW-0677">Repeat</keyword>
<dbReference type="PANTHER" id="PTHR47387">
    <property type="entry name" value="NECTIN-2"/>
    <property type="match status" value="1"/>
</dbReference>
<evidence type="ECO:0000256" key="3">
    <source>
        <dbReference type="ARBA" id="ARBA00007810"/>
    </source>
</evidence>
<dbReference type="SUPFAM" id="SSF48726">
    <property type="entry name" value="Immunoglobulin"/>
    <property type="match status" value="3"/>
</dbReference>
<dbReference type="GO" id="GO:0005912">
    <property type="term" value="C:adherens junction"/>
    <property type="evidence" value="ECO:0007669"/>
    <property type="project" value="UniProtKB-SubCell"/>
</dbReference>
<dbReference type="AlphaFoldDB" id="A0A670ISC7"/>
<evidence type="ECO:0000256" key="4">
    <source>
        <dbReference type="ARBA" id="ARBA00022475"/>
    </source>
</evidence>
<evidence type="ECO:0000313" key="18">
    <source>
        <dbReference type="Ensembl" id="ENSPMRP00000015028.1"/>
    </source>
</evidence>
<organism evidence="18 19">
    <name type="scientific">Podarcis muralis</name>
    <name type="common">Wall lizard</name>
    <name type="synonym">Lacerta muralis</name>
    <dbReference type="NCBI Taxonomy" id="64176"/>
    <lineage>
        <taxon>Eukaryota</taxon>
        <taxon>Metazoa</taxon>
        <taxon>Chordata</taxon>
        <taxon>Craniata</taxon>
        <taxon>Vertebrata</taxon>
        <taxon>Euteleostomi</taxon>
        <taxon>Lepidosauria</taxon>
        <taxon>Squamata</taxon>
        <taxon>Bifurcata</taxon>
        <taxon>Unidentata</taxon>
        <taxon>Episquamata</taxon>
        <taxon>Laterata</taxon>
        <taxon>Lacertibaenia</taxon>
        <taxon>Lacertidae</taxon>
        <taxon>Podarcis</taxon>
    </lineage>
</organism>
<evidence type="ECO:0000256" key="7">
    <source>
        <dbReference type="ARBA" id="ARBA00022737"/>
    </source>
</evidence>
<dbReference type="FunFam" id="2.60.40.10:FF:000304">
    <property type="entry name" value="Nectin cell adhesion molecule 1"/>
    <property type="match status" value="1"/>
</dbReference>
<feature type="domain" description="Ig-like" evidence="17">
    <location>
        <begin position="140"/>
        <end position="231"/>
    </location>
</feature>
<keyword evidence="5" id="KW-0812">Transmembrane</keyword>
<evidence type="ECO:0000256" key="12">
    <source>
        <dbReference type="ARBA" id="ARBA00023157"/>
    </source>
</evidence>
<evidence type="ECO:0000256" key="5">
    <source>
        <dbReference type="ARBA" id="ARBA00022692"/>
    </source>
</evidence>
<proteinExistence type="inferred from homology"/>
<dbReference type="InterPro" id="IPR013106">
    <property type="entry name" value="Ig_V-set"/>
</dbReference>
<dbReference type="Pfam" id="PF13927">
    <property type="entry name" value="Ig_3"/>
    <property type="match status" value="1"/>
</dbReference>
<dbReference type="InterPro" id="IPR036179">
    <property type="entry name" value="Ig-like_dom_sf"/>
</dbReference>
<evidence type="ECO:0000256" key="9">
    <source>
        <dbReference type="ARBA" id="ARBA00022949"/>
    </source>
</evidence>
<evidence type="ECO:0000256" key="6">
    <source>
        <dbReference type="ARBA" id="ARBA00022729"/>
    </source>
</evidence>
<evidence type="ECO:0000256" key="2">
    <source>
        <dbReference type="ARBA" id="ARBA00004536"/>
    </source>
</evidence>
<dbReference type="InterPro" id="IPR052659">
    <property type="entry name" value="Nectin/PVR"/>
</dbReference>
<evidence type="ECO:0000256" key="8">
    <source>
        <dbReference type="ARBA" id="ARBA00022889"/>
    </source>
</evidence>
<evidence type="ECO:0000256" key="15">
    <source>
        <dbReference type="ARBA" id="ARBA00082570"/>
    </source>
</evidence>
<evidence type="ECO:0000256" key="1">
    <source>
        <dbReference type="ARBA" id="ARBA00004251"/>
    </source>
</evidence>
<name>A0A670ISC7_PODMU</name>
<keyword evidence="6 16" id="KW-0732">Signal</keyword>
<evidence type="ECO:0000256" key="16">
    <source>
        <dbReference type="SAM" id="SignalP"/>
    </source>
</evidence>
<dbReference type="InterPro" id="IPR013783">
    <property type="entry name" value="Ig-like_fold"/>
</dbReference>
<keyword evidence="9" id="KW-0965">Cell junction</keyword>
<keyword evidence="13" id="KW-0325">Glycoprotein</keyword>
<keyword evidence="19" id="KW-1185">Reference proteome</keyword>
<gene>
    <name evidence="18" type="primary">NECTIN2</name>
</gene>
<evidence type="ECO:0000256" key="14">
    <source>
        <dbReference type="ARBA" id="ARBA00023319"/>
    </source>
</evidence>
<comment type="similarity">
    <text evidence="3">Belongs to the nectin family.</text>
</comment>
<dbReference type="SMART" id="SM00406">
    <property type="entry name" value="IGv"/>
    <property type="match status" value="1"/>
</dbReference>
<dbReference type="Ensembl" id="ENSPMRT00000016058.1">
    <property type="protein sequence ID" value="ENSPMRP00000015028.1"/>
    <property type="gene ID" value="ENSPMRG00000010029.1"/>
</dbReference>
<dbReference type="InterPro" id="IPR013162">
    <property type="entry name" value="CD80_C2-set"/>
</dbReference>
<accession>A0A670ISC7</accession>
<dbReference type="FunFam" id="2.60.40.10:FF:000298">
    <property type="entry name" value="Nectin cell adhesion molecule 3"/>
    <property type="match status" value="1"/>
</dbReference>
<feature type="domain" description="Ig-like" evidence="17">
    <location>
        <begin position="37"/>
        <end position="138"/>
    </location>
</feature>
<evidence type="ECO:0000256" key="11">
    <source>
        <dbReference type="ARBA" id="ARBA00023136"/>
    </source>
</evidence>
<dbReference type="SMART" id="SM00409">
    <property type="entry name" value="IG"/>
    <property type="match status" value="2"/>
</dbReference>
<keyword evidence="10" id="KW-1133">Transmembrane helix</keyword>
<keyword evidence="12" id="KW-1015">Disulfide bond</keyword>
<dbReference type="InterPro" id="IPR003599">
    <property type="entry name" value="Ig_sub"/>
</dbReference>
<reference evidence="18" key="2">
    <citation type="submission" date="2025-08" db="UniProtKB">
        <authorList>
            <consortium name="Ensembl"/>
        </authorList>
    </citation>
    <scope>IDENTIFICATION</scope>
</reference>
<protein>
    <recommendedName>
        <fullName evidence="15">Nectin cell adhesion molecule 3</fullName>
    </recommendedName>
</protein>
<keyword evidence="8" id="KW-0130">Cell adhesion</keyword>
<dbReference type="Proteomes" id="UP000472272">
    <property type="component" value="Chromosome 8"/>
</dbReference>
<keyword evidence="14" id="KW-0393">Immunoglobulin domain</keyword>
<comment type="subcellular location">
    <subcellularLocation>
        <location evidence="2">Cell junction</location>
        <location evidence="2">Adherens junction</location>
    </subcellularLocation>
    <subcellularLocation>
        <location evidence="1">Cell membrane</location>
        <topology evidence="1">Single-pass type I membrane protein</topology>
    </subcellularLocation>
</comment>
<feature type="signal peptide" evidence="16">
    <location>
        <begin position="1"/>
        <end position="23"/>
    </location>
</feature>
<dbReference type="InterPro" id="IPR007110">
    <property type="entry name" value="Ig-like_dom"/>
</dbReference>
<dbReference type="Gene3D" id="2.60.40.10">
    <property type="entry name" value="Immunoglobulins"/>
    <property type="match status" value="3"/>
</dbReference>
<evidence type="ECO:0000259" key="17">
    <source>
        <dbReference type="PROSITE" id="PS50835"/>
    </source>
</evidence>
<dbReference type="GO" id="GO:0007155">
    <property type="term" value="P:cell adhesion"/>
    <property type="evidence" value="ECO:0007669"/>
    <property type="project" value="UniProtKB-KW"/>
</dbReference>